<protein>
    <submittedName>
        <fullName evidence="1">Uncharacterized protein</fullName>
    </submittedName>
</protein>
<accession>A0ACB8B729</accession>
<sequence length="107" mass="11385">MHPTPKETFLITVVGVVGLIIPPHLHDFYALVEVGGQSRKTASIAHLSQSNIKWEARVGPLTADNDAYVSIRIQASRNSSNTEDMSVAEGGATVEELLANGIKSTSA</sequence>
<reference evidence="1" key="1">
    <citation type="journal article" date="2021" name="New Phytol.">
        <title>Evolutionary innovations through gain and loss of genes in the ectomycorrhizal Boletales.</title>
        <authorList>
            <person name="Wu G."/>
            <person name="Miyauchi S."/>
            <person name="Morin E."/>
            <person name="Kuo A."/>
            <person name="Drula E."/>
            <person name="Varga T."/>
            <person name="Kohler A."/>
            <person name="Feng B."/>
            <person name="Cao Y."/>
            <person name="Lipzen A."/>
            <person name="Daum C."/>
            <person name="Hundley H."/>
            <person name="Pangilinan J."/>
            <person name="Johnson J."/>
            <person name="Barry K."/>
            <person name="LaButti K."/>
            <person name="Ng V."/>
            <person name="Ahrendt S."/>
            <person name="Min B."/>
            <person name="Choi I.G."/>
            <person name="Park H."/>
            <person name="Plett J.M."/>
            <person name="Magnuson J."/>
            <person name="Spatafora J.W."/>
            <person name="Nagy L.G."/>
            <person name="Henrissat B."/>
            <person name="Grigoriev I.V."/>
            <person name="Yang Z.L."/>
            <person name="Xu J."/>
            <person name="Martin F.M."/>
        </authorList>
    </citation>
    <scope>NUCLEOTIDE SEQUENCE</scope>
    <source>
        <strain evidence="1">KUC20120723A-06</strain>
    </source>
</reference>
<dbReference type="EMBL" id="MU266531">
    <property type="protein sequence ID" value="KAH7921350.1"/>
    <property type="molecule type" value="Genomic_DNA"/>
</dbReference>
<comment type="caution">
    <text evidence="1">The sequence shown here is derived from an EMBL/GenBank/DDBJ whole genome shotgun (WGS) entry which is preliminary data.</text>
</comment>
<evidence type="ECO:0000313" key="2">
    <source>
        <dbReference type="Proteomes" id="UP000790709"/>
    </source>
</evidence>
<organism evidence="1 2">
    <name type="scientific">Leucogyrophana mollusca</name>
    <dbReference type="NCBI Taxonomy" id="85980"/>
    <lineage>
        <taxon>Eukaryota</taxon>
        <taxon>Fungi</taxon>
        <taxon>Dikarya</taxon>
        <taxon>Basidiomycota</taxon>
        <taxon>Agaricomycotina</taxon>
        <taxon>Agaricomycetes</taxon>
        <taxon>Agaricomycetidae</taxon>
        <taxon>Boletales</taxon>
        <taxon>Boletales incertae sedis</taxon>
        <taxon>Leucogyrophana</taxon>
    </lineage>
</organism>
<name>A0ACB8B729_9AGAM</name>
<keyword evidence="2" id="KW-1185">Reference proteome</keyword>
<evidence type="ECO:0000313" key="1">
    <source>
        <dbReference type="EMBL" id="KAH7921350.1"/>
    </source>
</evidence>
<dbReference type="Proteomes" id="UP000790709">
    <property type="component" value="Unassembled WGS sequence"/>
</dbReference>
<gene>
    <name evidence="1" type="ORF">BV22DRAFT_1038767</name>
</gene>
<proteinExistence type="predicted"/>